<dbReference type="RefSeq" id="WP_214157672.1">
    <property type="nucleotide sequence ID" value="NZ_JAHBAY010000008.1"/>
</dbReference>
<organism evidence="2 3">
    <name type="scientific">Kineosporia corallincola</name>
    <dbReference type="NCBI Taxonomy" id="2835133"/>
    <lineage>
        <taxon>Bacteria</taxon>
        <taxon>Bacillati</taxon>
        <taxon>Actinomycetota</taxon>
        <taxon>Actinomycetes</taxon>
        <taxon>Kineosporiales</taxon>
        <taxon>Kineosporiaceae</taxon>
        <taxon>Kineosporia</taxon>
    </lineage>
</organism>
<protein>
    <recommendedName>
        <fullName evidence="4">Chemotaxis protein CheX</fullName>
    </recommendedName>
</protein>
<dbReference type="InterPro" id="IPR028976">
    <property type="entry name" value="CheC-like_sf"/>
</dbReference>
<keyword evidence="1" id="KW-0145">Chemotaxis</keyword>
<evidence type="ECO:0000313" key="3">
    <source>
        <dbReference type="Proteomes" id="UP001197247"/>
    </source>
</evidence>
<sequence>MSAFTELDDEVREELGVILTDVFSSVLKEEAIITNNQLPVGPMTVSRLAIHDFSDETAEEYAVIEVRVGVSLARVMAARMMSISSPGPNDLIDSIAEISNIAGGNVKTLLCHHARLSLPSAEIVDDEQFAAAEPTDGSTYVRAIVLGHVVQLAIHPQAPVAGLLWPPENSDATLEPTS</sequence>
<keyword evidence="3" id="KW-1185">Reference proteome</keyword>
<evidence type="ECO:0008006" key="4">
    <source>
        <dbReference type="Google" id="ProtNLM"/>
    </source>
</evidence>
<dbReference type="Proteomes" id="UP001197247">
    <property type="component" value="Unassembled WGS sequence"/>
</dbReference>
<accession>A0ABS5TK45</accession>
<evidence type="ECO:0000256" key="1">
    <source>
        <dbReference type="ARBA" id="ARBA00022500"/>
    </source>
</evidence>
<dbReference type="EMBL" id="JAHBAY010000008">
    <property type="protein sequence ID" value="MBT0771385.1"/>
    <property type="molecule type" value="Genomic_DNA"/>
</dbReference>
<reference evidence="2 3" key="1">
    <citation type="submission" date="2021-05" db="EMBL/GenBank/DDBJ databases">
        <title>Kineosporia and Streptomyces sp. nov. two new marine actinobacteria isolated from Coral.</title>
        <authorList>
            <person name="Buangrab K."/>
            <person name="Sutthacheep M."/>
            <person name="Yeemin T."/>
            <person name="Harunari E."/>
            <person name="Igarashi Y."/>
            <person name="Kanchanasin P."/>
            <person name="Tanasupawat S."/>
            <person name="Phongsopitanun W."/>
        </authorList>
    </citation>
    <scope>NUCLEOTIDE SEQUENCE [LARGE SCALE GENOMIC DNA]</scope>
    <source>
        <strain evidence="2 3">J2-2</strain>
    </source>
</reference>
<proteinExistence type="predicted"/>
<name>A0ABS5TK45_9ACTN</name>
<gene>
    <name evidence="2" type="ORF">KIH74_20780</name>
</gene>
<comment type="caution">
    <text evidence="2">The sequence shown here is derived from an EMBL/GenBank/DDBJ whole genome shotgun (WGS) entry which is preliminary data.</text>
</comment>
<dbReference type="Gene3D" id="3.40.1550.10">
    <property type="entry name" value="CheC-like"/>
    <property type="match status" value="1"/>
</dbReference>
<evidence type="ECO:0000313" key="2">
    <source>
        <dbReference type="EMBL" id="MBT0771385.1"/>
    </source>
</evidence>